<dbReference type="PANTHER" id="PTHR40590:SF1">
    <property type="entry name" value="CYTOPLASMIC PROTEIN"/>
    <property type="match status" value="1"/>
</dbReference>
<evidence type="ECO:0000313" key="2">
    <source>
        <dbReference type="EMBL" id="MDA7426296.1"/>
    </source>
</evidence>
<gene>
    <name evidence="2" type="ORF">PFY00_16280</name>
</gene>
<dbReference type="CDD" id="cd14789">
    <property type="entry name" value="Tiki"/>
    <property type="match status" value="1"/>
</dbReference>
<dbReference type="EMBL" id="JAQIOY010000008">
    <property type="protein sequence ID" value="MDA7426296.1"/>
    <property type="molecule type" value="Genomic_DNA"/>
</dbReference>
<reference evidence="2 3" key="1">
    <citation type="submission" date="2023-01" db="EMBL/GenBank/DDBJ databases">
        <title>Thalassococcus onchidii sp. nov., isolated from a marine invertebrate from the South China Sea.</title>
        <authorList>
            <person name="Xu S."/>
            <person name="Liu Z."/>
            <person name="Xu Y."/>
        </authorList>
    </citation>
    <scope>NUCLEOTIDE SEQUENCE [LARGE SCALE GENOMIC DNA]</scope>
    <source>
        <strain evidence="2 3">KCTC 32084</strain>
    </source>
</reference>
<evidence type="ECO:0000256" key="1">
    <source>
        <dbReference type="SAM" id="SignalP"/>
    </source>
</evidence>
<dbReference type="InterPro" id="IPR047111">
    <property type="entry name" value="YbaP-like"/>
</dbReference>
<sequence length="334" mass="36316">MTPFLRIASAVTFLFLGATSPAWSVCAGDDLRQSLTEAEATALDAALKDKPYPIGNHWRATKEDKVVHLIGTMHLDDPRFDTIVPGLAPIVETADLLMLEMTDTEEEQLKASLQSDPSLLILQDTSLPELMGDEDWALLSDAMRARSMPPFMAAKFQPWYVSMLLSIPTCMSLTDAESGGLDSRLESIADEAGVPKVALEPFETGFKAFASVSLDTQISMLRASLTAPDANEDLFATMLAAYFDEENAASWELSMVLAPRLSPLSETENEAIFSTMNQMLLVQRNRAWIPEILSALDGSQGHVVAAFGAAHLAGNDGVLALLEQEGFSLTRMPF</sequence>
<keyword evidence="3" id="KW-1185">Reference proteome</keyword>
<accession>A0ABT4XWH7</accession>
<feature type="signal peptide" evidence="1">
    <location>
        <begin position="1"/>
        <end position="24"/>
    </location>
</feature>
<proteinExistence type="predicted"/>
<dbReference type="Pfam" id="PF01963">
    <property type="entry name" value="TraB_PrgY_gumN"/>
    <property type="match status" value="1"/>
</dbReference>
<dbReference type="InterPro" id="IPR002816">
    <property type="entry name" value="TraB/PrgY/GumN_fam"/>
</dbReference>
<name>A0ABT4XWH7_9RHOB</name>
<dbReference type="RefSeq" id="WP_271433650.1">
    <property type="nucleotide sequence ID" value="NZ_JAQIOY010000008.1"/>
</dbReference>
<keyword evidence="1" id="KW-0732">Signal</keyword>
<protein>
    <submittedName>
        <fullName evidence="2">TraB/GumN family protein</fullName>
    </submittedName>
</protein>
<organism evidence="2 3">
    <name type="scientific">Thalassococcus lentus</name>
    <dbReference type="NCBI Taxonomy" id="1210524"/>
    <lineage>
        <taxon>Bacteria</taxon>
        <taxon>Pseudomonadati</taxon>
        <taxon>Pseudomonadota</taxon>
        <taxon>Alphaproteobacteria</taxon>
        <taxon>Rhodobacterales</taxon>
        <taxon>Roseobacteraceae</taxon>
        <taxon>Thalassococcus</taxon>
    </lineage>
</organism>
<evidence type="ECO:0000313" key="3">
    <source>
        <dbReference type="Proteomes" id="UP001210720"/>
    </source>
</evidence>
<feature type="chain" id="PRO_5045917651" evidence="1">
    <location>
        <begin position="25"/>
        <end position="334"/>
    </location>
</feature>
<dbReference type="PANTHER" id="PTHR40590">
    <property type="entry name" value="CYTOPLASMIC PROTEIN-RELATED"/>
    <property type="match status" value="1"/>
</dbReference>
<comment type="caution">
    <text evidence="2">The sequence shown here is derived from an EMBL/GenBank/DDBJ whole genome shotgun (WGS) entry which is preliminary data.</text>
</comment>
<dbReference type="Proteomes" id="UP001210720">
    <property type="component" value="Unassembled WGS sequence"/>
</dbReference>